<dbReference type="AlphaFoldDB" id="A0A1B6EVK3"/>
<dbReference type="Gene3D" id="1.20.1070.10">
    <property type="entry name" value="Rhodopsin 7-helix transmembrane proteins"/>
    <property type="match status" value="1"/>
</dbReference>
<evidence type="ECO:0000256" key="4">
    <source>
        <dbReference type="ARBA" id="ARBA00022692"/>
    </source>
</evidence>
<dbReference type="PANTHER" id="PTHR24243">
    <property type="entry name" value="G-PROTEIN COUPLED RECEPTOR"/>
    <property type="match status" value="1"/>
</dbReference>
<evidence type="ECO:0000256" key="3">
    <source>
        <dbReference type="ARBA" id="ARBA00022475"/>
    </source>
</evidence>
<feature type="transmembrane region" description="Helical" evidence="14">
    <location>
        <begin position="81"/>
        <end position="100"/>
    </location>
</feature>
<feature type="compositionally biased region" description="Basic and acidic residues" evidence="13">
    <location>
        <begin position="373"/>
        <end position="383"/>
    </location>
</feature>
<organism evidence="16">
    <name type="scientific">Cuerna arida</name>
    <dbReference type="NCBI Taxonomy" id="1464854"/>
    <lineage>
        <taxon>Eukaryota</taxon>
        <taxon>Metazoa</taxon>
        <taxon>Ecdysozoa</taxon>
        <taxon>Arthropoda</taxon>
        <taxon>Hexapoda</taxon>
        <taxon>Insecta</taxon>
        <taxon>Pterygota</taxon>
        <taxon>Neoptera</taxon>
        <taxon>Paraneoptera</taxon>
        <taxon>Hemiptera</taxon>
        <taxon>Auchenorrhyncha</taxon>
        <taxon>Membracoidea</taxon>
        <taxon>Cicadellidae</taxon>
        <taxon>Cicadellinae</taxon>
        <taxon>Proconiini</taxon>
        <taxon>Cuerna</taxon>
    </lineage>
</organism>
<keyword evidence="3" id="KW-1003">Cell membrane</keyword>
<dbReference type="PRINTS" id="PR00237">
    <property type="entry name" value="GPCRRHODOPSN"/>
</dbReference>
<evidence type="ECO:0000256" key="12">
    <source>
        <dbReference type="RuleBase" id="RU000688"/>
    </source>
</evidence>
<dbReference type="InterPro" id="IPR000276">
    <property type="entry name" value="GPCR_Rhodpsn"/>
</dbReference>
<evidence type="ECO:0000256" key="13">
    <source>
        <dbReference type="SAM" id="MobiDB-lite"/>
    </source>
</evidence>
<keyword evidence="9 12" id="KW-0675">Receptor</keyword>
<evidence type="ECO:0000256" key="11">
    <source>
        <dbReference type="ARBA" id="ARBA00023224"/>
    </source>
</evidence>
<dbReference type="PRINTS" id="PR01565">
    <property type="entry name" value="NEUROMEDINUR"/>
</dbReference>
<feature type="transmembrane region" description="Helical" evidence="14">
    <location>
        <begin position="162"/>
        <end position="183"/>
    </location>
</feature>
<comment type="subcellular location">
    <subcellularLocation>
        <location evidence="1">Cell membrane</location>
        <topology evidence="1">Multi-pass membrane protein</topology>
    </subcellularLocation>
</comment>
<comment type="similarity">
    <text evidence="2 12">Belongs to the G-protein coupled receptor 1 family.</text>
</comment>
<dbReference type="PANTHER" id="PTHR24243:SF107">
    <property type="entry name" value="NEUROPEPTIDES CAPA RECEPTOR"/>
    <property type="match status" value="1"/>
</dbReference>
<evidence type="ECO:0000313" key="16">
    <source>
        <dbReference type="EMBL" id="JAS41938.1"/>
    </source>
</evidence>
<evidence type="ECO:0000256" key="10">
    <source>
        <dbReference type="ARBA" id="ARBA00023180"/>
    </source>
</evidence>
<keyword evidence="10" id="KW-0325">Glycoprotein</keyword>
<keyword evidence="7 14" id="KW-0472">Membrane</keyword>
<feature type="transmembrane region" description="Helical" evidence="14">
    <location>
        <begin position="311"/>
        <end position="334"/>
    </location>
</feature>
<feature type="transmembrane region" description="Helical" evidence="14">
    <location>
        <begin position="218"/>
        <end position="238"/>
    </location>
</feature>
<feature type="domain" description="G-protein coupled receptors family 1 profile" evidence="15">
    <location>
        <begin position="61"/>
        <end position="331"/>
    </location>
</feature>
<feature type="region of interest" description="Disordered" evidence="13">
    <location>
        <begin position="353"/>
        <end position="383"/>
    </location>
</feature>
<dbReference type="Pfam" id="PF00001">
    <property type="entry name" value="7tm_1"/>
    <property type="match status" value="1"/>
</dbReference>
<reference evidence="16" key="1">
    <citation type="submission" date="2015-11" db="EMBL/GenBank/DDBJ databases">
        <title>De novo transcriptome assembly of four potential Pierce s Disease insect vectors from Arizona vineyards.</title>
        <authorList>
            <person name="Tassone E.E."/>
        </authorList>
    </citation>
    <scope>NUCLEOTIDE SEQUENCE</scope>
</reference>
<dbReference type="CDD" id="cd15134">
    <property type="entry name" value="7tmA_capaR"/>
    <property type="match status" value="1"/>
</dbReference>
<gene>
    <name evidence="16" type="ORF">g.26287</name>
</gene>
<keyword evidence="5 14" id="KW-1133">Transmembrane helix</keyword>
<dbReference type="GO" id="GO:0001607">
    <property type="term" value="F:neuromedin U receptor activity"/>
    <property type="evidence" value="ECO:0007669"/>
    <property type="project" value="InterPro"/>
</dbReference>
<accession>A0A1B6EVK3</accession>
<evidence type="ECO:0000256" key="8">
    <source>
        <dbReference type="ARBA" id="ARBA00023157"/>
    </source>
</evidence>
<keyword evidence="11 12" id="KW-0807">Transducer</keyword>
<protein>
    <recommendedName>
        <fullName evidence="15">G-protein coupled receptors family 1 profile domain-containing protein</fullName>
    </recommendedName>
</protein>
<sequence length="442" mass="50089">MNEVWAVDEVWGVDKVLSPNATNITVEEYLLNKRGPKHLSLTVVVPVTVVYTTIFLSGVVGNLATCLVIVSNASLHTATNYYLFSLAVSDITLLLLGLPNDLSVFWQQYPWQLGEPICKLRALVSEMTSYTSVMTIVAFSMERYLAICHPLLSYTMSGLSRAVRIITVLWLLSFFSALPFAILTKVDYITYPPDSDEILEESAFCALLEENIPHNLPIYEISFFIFFILPLCILLVLYTKIGLRIRSKSLDKNIDGKVHGETKKFQSRKSIIRMLAAVVVTFFLCWAPYHAQRLHYLYGLGSPYYYEINEYLYYVAGCFYYLSSTANPILYNLMSVKYRAGFQRTFCGRGHRLHSSSSGGETRCAGSLTTRPPDPDKGGSDQELMKRNVVVRISDENRATTTVKTESTHWPWTRLRVTMDRPRPSPSTRSEPTICVEMETCL</sequence>
<evidence type="ECO:0000256" key="9">
    <source>
        <dbReference type="ARBA" id="ARBA00023170"/>
    </source>
</evidence>
<evidence type="ECO:0000256" key="14">
    <source>
        <dbReference type="SAM" id="Phobius"/>
    </source>
</evidence>
<evidence type="ECO:0000256" key="2">
    <source>
        <dbReference type="ARBA" id="ARBA00010663"/>
    </source>
</evidence>
<keyword evidence="4 12" id="KW-0812">Transmembrane</keyword>
<dbReference type="InterPro" id="IPR017452">
    <property type="entry name" value="GPCR_Rhodpsn_7TM"/>
</dbReference>
<evidence type="ECO:0000256" key="6">
    <source>
        <dbReference type="ARBA" id="ARBA00023040"/>
    </source>
</evidence>
<evidence type="ECO:0000259" key="15">
    <source>
        <dbReference type="PROSITE" id="PS50262"/>
    </source>
</evidence>
<keyword evidence="8" id="KW-1015">Disulfide bond</keyword>
<evidence type="ECO:0000256" key="5">
    <source>
        <dbReference type="ARBA" id="ARBA00022989"/>
    </source>
</evidence>
<proteinExistence type="inferred from homology"/>
<feature type="transmembrane region" description="Helical" evidence="14">
    <location>
        <begin position="43"/>
        <end position="69"/>
    </location>
</feature>
<dbReference type="PROSITE" id="PS50262">
    <property type="entry name" value="G_PROTEIN_RECEP_F1_2"/>
    <property type="match status" value="1"/>
</dbReference>
<dbReference type="EMBL" id="GECZ01027831">
    <property type="protein sequence ID" value="JAS41938.1"/>
    <property type="molecule type" value="Transcribed_RNA"/>
</dbReference>
<dbReference type="InterPro" id="IPR005390">
    <property type="entry name" value="NeuromedU_rcpt"/>
</dbReference>
<evidence type="ECO:0000256" key="7">
    <source>
        <dbReference type="ARBA" id="ARBA00023136"/>
    </source>
</evidence>
<evidence type="ECO:0000256" key="1">
    <source>
        <dbReference type="ARBA" id="ARBA00004651"/>
    </source>
</evidence>
<dbReference type="SUPFAM" id="SSF81321">
    <property type="entry name" value="Family A G protein-coupled receptor-like"/>
    <property type="match status" value="1"/>
</dbReference>
<dbReference type="PROSITE" id="PS00237">
    <property type="entry name" value="G_PROTEIN_RECEP_F1_1"/>
    <property type="match status" value="1"/>
</dbReference>
<feature type="transmembrane region" description="Helical" evidence="14">
    <location>
        <begin position="271"/>
        <end position="291"/>
    </location>
</feature>
<name>A0A1B6EVK3_9HEMI</name>
<keyword evidence="6 12" id="KW-0297">G-protein coupled receptor</keyword>
<dbReference type="GO" id="GO:0005886">
    <property type="term" value="C:plasma membrane"/>
    <property type="evidence" value="ECO:0007669"/>
    <property type="project" value="UniProtKB-SubCell"/>
</dbReference>